<accession>A0A0K9PVY8</accession>
<dbReference type="Proteomes" id="UP000036987">
    <property type="component" value="Unassembled WGS sequence"/>
</dbReference>
<gene>
    <name evidence="2" type="ORF">ZOSMA_153G00350</name>
</gene>
<dbReference type="PROSITE" id="PS01010">
    <property type="entry name" value="CRISP_2"/>
    <property type="match status" value="1"/>
</dbReference>
<dbReference type="SMART" id="SM00198">
    <property type="entry name" value="SCP"/>
    <property type="match status" value="1"/>
</dbReference>
<feature type="domain" description="SCP" evidence="1">
    <location>
        <begin position="16"/>
        <end position="144"/>
    </location>
</feature>
<dbReference type="Pfam" id="PF00188">
    <property type="entry name" value="CAP"/>
    <property type="match status" value="1"/>
</dbReference>
<dbReference type="InterPro" id="IPR018244">
    <property type="entry name" value="Allrgn_V5/Tpx1_CS"/>
</dbReference>
<proteinExistence type="predicted"/>
<dbReference type="PANTHER" id="PTHR10334">
    <property type="entry name" value="CYSTEINE-RICH SECRETORY PROTEIN-RELATED"/>
    <property type="match status" value="1"/>
</dbReference>
<dbReference type="OrthoDB" id="337038at2759"/>
<evidence type="ECO:0000313" key="3">
    <source>
        <dbReference type="Proteomes" id="UP000036987"/>
    </source>
</evidence>
<protein>
    <submittedName>
        <fullName evidence="2">Cysteine-rich secretory protein</fullName>
    </submittedName>
</protein>
<dbReference type="InterPro" id="IPR014044">
    <property type="entry name" value="CAP_dom"/>
</dbReference>
<dbReference type="EMBL" id="LFYR01000601">
    <property type="protein sequence ID" value="KMZ73141.1"/>
    <property type="molecule type" value="Genomic_DNA"/>
</dbReference>
<dbReference type="PRINTS" id="PR00837">
    <property type="entry name" value="V5TPXLIKE"/>
</dbReference>
<dbReference type="SUPFAM" id="SSF55797">
    <property type="entry name" value="PR-1-like"/>
    <property type="match status" value="1"/>
</dbReference>
<sequence>MLDVAMEEEEGDGDIEGKEEELNIVKGKRPIVRDNIVTAYAQNYANSRRENCKPQLKLSGGLYGKNLFAGYDKKYTAIEVVAFWVSKKQWYNYTSNSCASDKVFGHYIQVVWKNSNKLGYARVKCNSGSIYVICSYSPLGNYIDERPY</sequence>
<reference evidence="3" key="1">
    <citation type="journal article" date="2016" name="Nature">
        <title>The genome of the seagrass Zostera marina reveals angiosperm adaptation to the sea.</title>
        <authorList>
            <person name="Olsen J.L."/>
            <person name="Rouze P."/>
            <person name="Verhelst B."/>
            <person name="Lin Y.-C."/>
            <person name="Bayer T."/>
            <person name="Collen J."/>
            <person name="Dattolo E."/>
            <person name="De Paoli E."/>
            <person name="Dittami S."/>
            <person name="Maumus F."/>
            <person name="Michel G."/>
            <person name="Kersting A."/>
            <person name="Lauritano C."/>
            <person name="Lohaus R."/>
            <person name="Toepel M."/>
            <person name="Tonon T."/>
            <person name="Vanneste K."/>
            <person name="Amirebrahimi M."/>
            <person name="Brakel J."/>
            <person name="Bostroem C."/>
            <person name="Chovatia M."/>
            <person name="Grimwood J."/>
            <person name="Jenkins J.W."/>
            <person name="Jueterbock A."/>
            <person name="Mraz A."/>
            <person name="Stam W.T."/>
            <person name="Tice H."/>
            <person name="Bornberg-Bauer E."/>
            <person name="Green P.J."/>
            <person name="Pearson G.A."/>
            <person name="Procaccini G."/>
            <person name="Duarte C.M."/>
            <person name="Schmutz J."/>
            <person name="Reusch T.B.H."/>
            <person name="Van de Peer Y."/>
        </authorList>
    </citation>
    <scope>NUCLEOTIDE SEQUENCE [LARGE SCALE GENOMIC DNA]</scope>
    <source>
        <strain evidence="3">cv. Finnish</strain>
    </source>
</reference>
<name>A0A0K9PVY8_ZOSMR</name>
<dbReference type="STRING" id="29655.A0A0K9PVY8"/>
<evidence type="ECO:0000259" key="1">
    <source>
        <dbReference type="SMART" id="SM00198"/>
    </source>
</evidence>
<comment type="caution">
    <text evidence="2">The sequence shown here is derived from an EMBL/GenBank/DDBJ whole genome shotgun (WGS) entry which is preliminary data.</text>
</comment>
<dbReference type="Gene3D" id="3.40.33.10">
    <property type="entry name" value="CAP"/>
    <property type="match status" value="1"/>
</dbReference>
<evidence type="ECO:0000313" key="2">
    <source>
        <dbReference type="EMBL" id="KMZ73141.1"/>
    </source>
</evidence>
<dbReference type="OMA" id="GCAMALN"/>
<dbReference type="InterPro" id="IPR035940">
    <property type="entry name" value="CAP_sf"/>
</dbReference>
<organism evidence="2 3">
    <name type="scientific">Zostera marina</name>
    <name type="common">Eelgrass</name>
    <dbReference type="NCBI Taxonomy" id="29655"/>
    <lineage>
        <taxon>Eukaryota</taxon>
        <taxon>Viridiplantae</taxon>
        <taxon>Streptophyta</taxon>
        <taxon>Embryophyta</taxon>
        <taxon>Tracheophyta</taxon>
        <taxon>Spermatophyta</taxon>
        <taxon>Magnoliopsida</taxon>
        <taxon>Liliopsida</taxon>
        <taxon>Zosteraceae</taxon>
        <taxon>Zostera</taxon>
    </lineage>
</organism>
<dbReference type="InterPro" id="IPR001283">
    <property type="entry name" value="CRISP-related"/>
</dbReference>
<dbReference type="GO" id="GO:0005615">
    <property type="term" value="C:extracellular space"/>
    <property type="evidence" value="ECO:0000318"/>
    <property type="project" value="GO_Central"/>
</dbReference>
<dbReference type="AlphaFoldDB" id="A0A0K9PVY8"/>
<keyword evidence="3" id="KW-1185">Reference proteome</keyword>